<proteinExistence type="predicted"/>
<dbReference type="GO" id="GO:0016887">
    <property type="term" value="F:ATP hydrolysis activity"/>
    <property type="evidence" value="ECO:0007669"/>
    <property type="project" value="InterPro"/>
</dbReference>
<dbReference type="GeneID" id="70180156"/>
<dbReference type="Gene3D" id="1.20.1560.10">
    <property type="entry name" value="ABC transporter type 1, transmembrane domain"/>
    <property type="match status" value="2"/>
</dbReference>
<feature type="transmembrane region" description="Helical" evidence="9">
    <location>
        <begin position="317"/>
        <end position="337"/>
    </location>
</feature>
<dbReference type="EMBL" id="JAGTJQ010000009">
    <property type="protein sequence ID" value="KAH7024786.1"/>
    <property type="molecule type" value="Genomic_DNA"/>
</dbReference>
<feature type="transmembrane region" description="Helical" evidence="9">
    <location>
        <begin position="805"/>
        <end position="825"/>
    </location>
</feature>
<dbReference type="Gene3D" id="3.40.50.300">
    <property type="entry name" value="P-loop containing nucleotide triphosphate hydrolases"/>
    <property type="match status" value="2"/>
</dbReference>
<keyword evidence="13" id="KW-1185">Reference proteome</keyword>
<keyword evidence="7 9" id="KW-0472">Membrane</keyword>
<feature type="compositionally biased region" description="Polar residues" evidence="8">
    <location>
        <begin position="744"/>
        <end position="761"/>
    </location>
</feature>
<feature type="transmembrane region" description="Helical" evidence="9">
    <location>
        <begin position="924"/>
        <end position="947"/>
    </location>
</feature>
<evidence type="ECO:0000256" key="6">
    <source>
        <dbReference type="ARBA" id="ARBA00022989"/>
    </source>
</evidence>
<feature type="transmembrane region" description="Helical" evidence="9">
    <location>
        <begin position="285"/>
        <end position="305"/>
    </location>
</feature>
<evidence type="ECO:0000259" key="11">
    <source>
        <dbReference type="PROSITE" id="PS50929"/>
    </source>
</evidence>
<feature type="transmembrane region" description="Helical" evidence="9">
    <location>
        <begin position="1003"/>
        <end position="1024"/>
    </location>
</feature>
<dbReference type="InterPro" id="IPR044726">
    <property type="entry name" value="ABCC_6TM_D2"/>
</dbReference>
<keyword evidence="6 9" id="KW-1133">Transmembrane helix</keyword>
<keyword evidence="3 9" id="KW-0812">Transmembrane</keyword>
<dbReference type="PROSITE" id="PS50929">
    <property type="entry name" value="ABC_TM1F"/>
    <property type="match status" value="2"/>
</dbReference>
<keyword evidence="2" id="KW-0813">Transport</keyword>
<dbReference type="InterPro" id="IPR050173">
    <property type="entry name" value="ABC_transporter_C-like"/>
</dbReference>
<feature type="domain" description="ABC transporter" evidence="10">
    <location>
        <begin position="1116"/>
        <end position="1356"/>
    </location>
</feature>
<dbReference type="OrthoDB" id="6500128at2759"/>
<comment type="subcellular location">
    <subcellularLocation>
        <location evidence="1">Membrane</location>
        <topology evidence="1">Multi-pass membrane protein</topology>
    </subcellularLocation>
</comment>
<dbReference type="Pfam" id="PF00664">
    <property type="entry name" value="ABC_membrane"/>
    <property type="match status" value="2"/>
</dbReference>
<feature type="transmembrane region" description="Helical" evidence="9">
    <location>
        <begin position="497"/>
        <end position="521"/>
    </location>
</feature>
<evidence type="ECO:0000256" key="9">
    <source>
        <dbReference type="SAM" id="Phobius"/>
    </source>
</evidence>
<dbReference type="InterPro" id="IPR003593">
    <property type="entry name" value="AAA+_ATPase"/>
</dbReference>
<evidence type="ECO:0000256" key="5">
    <source>
        <dbReference type="ARBA" id="ARBA00022840"/>
    </source>
</evidence>
<dbReference type="InterPro" id="IPR036640">
    <property type="entry name" value="ABC1_TM_sf"/>
</dbReference>
<dbReference type="RefSeq" id="XP_046008334.1">
    <property type="nucleotide sequence ID" value="XM_046150610.1"/>
</dbReference>
<sequence>MSCAQDSAFGPGLVAGTDQCREFDFTLTFERAILQVLPSTLVTFLALARSQSLYKTPKVISSSTLQGVKAILFATLGLLQIAEIGTRSRVLNDQATDRALTTAASVTAILATACLGLNACLEHTRTPGPSILVQVALSISLLLDLALLRTSWILWTPSRSDVTLLSSAALQTTISALKLGALLSESLVKHAPAAQESQMFSSEEKAGFFGRTFMTWLNPLFSLGYRADITLDSLKPVDHSLSGEATGERLQCFWAASGQTRRWRLAFALARAFRFDLFMVHVPRLGLVACAITQPLLINAVLSFMQDQVDSPQYYGYYLIAATFLTYTLLTIMTLWSQHLTFRFLTKVRGALVGSIFNSSLEMRASEGMSSAQPVTLMSTEIDRISYTLQWSLAIIPNVIQVSLGLWILQSYIDKAVIAPAIVAIAAAQVGKGIPKRQGEWTKSIQTRISITTNVLSQLKAIRMSGLQSAANRNILEARDQEISKQKSFRKQQVSNIVIGNIPAMLTPALTFSAFAIVQLVDRGGTSSFDVVVAFSSLSLLAILIMPIAELVAASINITSALTSLDRIQEFLNKNPGSGLRELGTVGDRHASSPLVSMRACSLDWAPGVTSDTQPPLLQNVDLDIRRSEIILVTGPVGCGKSLLLNAILGEAHVAAGQIRRASPSQTTYSAQTPWIPNCTLRQVVVGEGTAYDEGRYAQVVAVCQLSEDFAGVAGGEGDGAMVGSGGSRLSGGEKQRLRIVNHDSGSGNIMPSSRPNSGSGKRSDVLPARPRTAPPDEQPAPSAQVRPPGSSLVHYMSLMGPLRLFVFVAFVVVLVGCSIAQSTYSCFPGVRLTTITALWLKFWVASKTPSDSLGYWIGIYIGLAFLNIAAIGLETSAHIDFFSLRDTGEVLNLFAGDLNLIDMPLPLSFLLTTEKLASSAAEAVLTCLAGGYLAATIPVVGLAVYLTQRVYLRTSRQLRVLDLEAKASLITHFSECFEGRKNLAILDVSQKPYYLLFCLQRWLNLVLDLITAALATLLVGIAVSQREREQGVDVGYLGVGMVSVMGFGQTLGQLITHWTNLETSLGAVDRVRKYVANAPPEEDKVAMLTRSPDDDHNDDMAAVTLPYHTPAQGVLEIHDLSAKRGRSQILHDVNLSFSPGTKTAVCGRTGSGKSSLLDALLRMISLDKGNITLSGTDFAAIPTATLRRFIVALPQNALLFSGRTVRQNLDPDDRHRGEDGAARIMRVLEEVGLAELVSTTFRGSLDVVLEAECLSSGQAQLIGMARIMLRRDEGMVLLLDEATSNLNRETAATVYRLIETHFRDWTVIVVTHQVEDITRFGFDQVIVMKDGRVSKVGVPRVLLEQGASSEFGALVAHARHSSAAR</sequence>
<dbReference type="InterPro" id="IPR003439">
    <property type="entry name" value="ABC_transporter-like_ATP-bd"/>
</dbReference>
<evidence type="ECO:0000259" key="10">
    <source>
        <dbReference type="PROSITE" id="PS50893"/>
    </source>
</evidence>
<accession>A0A9P8Y0V0</accession>
<evidence type="ECO:0000256" key="4">
    <source>
        <dbReference type="ARBA" id="ARBA00022741"/>
    </source>
</evidence>
<gene>
    <name evidence="12" type="ORF">B0I36DRAFT_251352</name>
</gene>
<dbReference type="InterPro" id="IPR011527">
    <property type="entry name" value="ABC1_TM_dom"/>
</dbReference>
<dbReference type="GO" id="GO:0140359">
    <property type="term" value="F:ABC-type transporter activity"/>
    <property type="evidence" value="ECO:0007669"/>
    <property type="project" value="InterPro"/>
</dbReference>
<feature type="region of interest" description="Disordered" evidence="8">
    <location>
        <begin position="741"/>
        <end position="788"/>
    </location>
</feature>
<feature type="transmembrane region" description="Helical" evidence="9">
    <location>
        <begin position="533"/>
        <end position="558"/>
    </location>
</feature>
<evidence type="ECO:0000256" key="8">
    <source>
        <dbReference type="SAM" id="MobiDB-lite"/>
    </source>
</evidence>
<evidence type="ECO:0000256" key="1">
    <source>
        <dbReference type="ARBA" id="ARBA00004141"/>
    </source>
</evidence>
<dbReference type="CDD" id="cd18580">
    <property type="entry name" value="ABC_6TM_ABCC_D2"/>
    <property type="match status" value="1"/>
</dbReference>
<dbReference type="PANTHER" id="PTHR24223">
    <property type="entry name" value="ATP-BINDING CASSETTE SUB-FAMILY C"/>
    <property type="match status" value="1"/>
</dbReference>
<feature type="transmembrane region" description="Helical" evidence="9">
    <location>
        <begin position="854"/>
        <end position="874"/>
    </location>
</feature>
<dbReference type="SMART" id="SM00382">
    <property type="entry name" value="AAA"/>
    <property type="match status" value="2"/>
</dbReference>
<feature type="transmembrane region" description="Helical" evidence="9">
    <location>
        <begin position="831"/>
        <end position="847"/>
    </location>
</feature>
<organism evidence="12 13">
    <name type="scientific">Microdochium trichocladiopsis</name>
    <dbReference type="NCBI Taxonomy" id="1682393"/>
    <lineage>
        <taxon>Eukaryota</taxon>
        <taxon>Fungi</taxon>
        <taxon>Dikarya</taxon>
        <taxon>Ascomycota</taxon>
        <taxon>Pezizomycotina</taxon>
        <taxon>Sordariomycetes</taxon>
        <taxon>Xylariomycetidae</taxon>
        <taxon>Xylariales</taxon>
        <taxon>Microdochiaceae</taxon>
        <taxon>Microdochium</taxon>
    </lineage>
</organism>
<evidence type="ECO:0000256" key="2">
    <source>
        <dbReference type="ARBA" id="ARBA00022448"/>
    </source>
</evidence>
<feature type="transmembrane region" description="Helical" evidence="9">
    <location>
        <begin position="391"/>
        <end position="410"/>
    </location>
</feature>
<protein>
    <submittedName>
        <fullName evidence="12">Uncharacterized protein</fullName>
    </submittedName>
</protein>
<dbReference type="SUPFAM" id="SSF90123">
    <property type="entry name" value="ABC transporter transmembrane region"/>
    <property type="match status" value="2"/>
</dbReference>
<evidence type="ECO:0000256" key="7">
    <source>
        <dbReference type="ARBA" id="ARBA00023136"/>
    </source>
</evidence>
<dbReference type="InterPro" id="IPR017871">
    <property type="entry name" value="ABC_transporter-like_CS"/>
</dbReference>
<keyword evidence="4" id="KW-0547">Nucleotide-binding</keyword>
<dbReference type="Proteomes" id="UP000756346">
    <property type="component" value="Unassembled WGS sequence"/>
</dbReference>
<keyword evidence="5" id="KW-0067">ATP-binding</keyword>
<reference evidence="12" key="1">
    <citation type="journal article" date="2021" name="Nat. Commun.">
        <title>Genetic determinants of endophytism in the Arabidopsis root mycobiome.</title>
        <authorList>
            <person name="Mesny F."/>
            <person name="Miyauchi S."/>
            <person name="Thiergart T."/>
            <person name="Pickel B."/>
            <person name="Atanasova L."/>
            <person name="Karlsson M."/>
            <person name="Huettel B."/>
            <person name="Barry K.W."/>
            <person name="Haridas S."/>
            <person name="Chen C."/>
            <person name="Bauer D."/>
            <person name="Andreopoulos W."/>
            <person name="Pangilinan J."/>
            <person name="LaButti K."/>
            <person name="Riley R."/>
            <person name="Lipzen A."/>
            <person name="Clum A."/>
            <person name="Drula E."/>
            <person name="Henrissat B."/>
            <person name="Kohler A."/>
            <person name="Grigoriev I.V."/>
            <person name="Martin F.M."/>
            <person name="Hacquard S."/>
        </authorList>
    </citation>
    <scope>NUCLEOTIDE SEQUENCE</scope>
    <source>
        <strain evidence="12">MPI-CAGE-CH-0230</strain>
    </source>
</reference>
<evidence type="ECO:0000313" key="13">
    <source>
        <dbReference type="Proteomes" id="UP000756346"/>
    </source>
</evidence>
<feature type="domain" description="ABC transmembrane type-1" evidence="11">
    <location>
        <begin position="285"/>
        <end position="560"/>
    </location>
</feature>
<dbReference type="PROSITE" id="PS00211">
    <property type="entry name" value="ABC_TRANSPORTER_1"/>
    <property type="match status" value="1"/>
</dbReference>
<dbReference type="InterPro" id="IPR027417">
    <property type="entry name" value="P-loop_NTPase"/>
</dbReference>
<feature type="domain" description="ABC transporter" evidence="10">
    <location>
        <begin position="598"/>
        <end position="841"/>
    </location>
</feature>
<feature type="domain" description="ABC transmembrane type-1" evidence="11">
    <location>
        <begin position="880"/>
        <end position="1064"/>
    </location>
</feature>
<dbReference type="SUPFAM" id="SSF52540">
    <property type="entry name" value="P-loop containing nucleoside triphosphate hydrolases"/>
    <property type="match status" value="2"/>
</dbReference>
<dbReference type="PROSITE" id="PS50893">
    <property type="entry name" value="ABC_TRANSPORTER_2"/>
    <property type="match status" value="2"/>
</dbReference>
<comment type="caution">
    <text evidence="12">The sequence shown here is derived from an EMBL/GenBank/DDBJ whole genome shotgun (WGS) entry which is preliminary data.</text>
</comment>
<dbReference type="GO" id="GO:0005524">
    <property type="term" value="F:ATP binding"/>
    <property type="evidence" value="ECO:0007669"/>
    <property type="project" value="UniProtKB-KW"/>
</dbReference>
<dbReference type="GO" id="GO:0016020">
    <property type="term" value="C:membrane"/>
    <property type="evidence" value="ECO:0007669"/>
    <property type="project" value="UniProtKB-SubCell"/>
</dbReference>
<dbReference type="Pfam" id="PF00005">
    <property type="entry name" value="ABC_tran"/>
    <property type="match status" value="2"/>
</dbReference>
<name>A0A9P8Y0V0_9PEZI</name>
<dbReference type="PANTHER" id="PTHR24223:SF399">
    <property type="entry name" value="ABC TRANSPORTER ATNG"/>
    <property type="match status" value="1"/>
</dbReference>
<evidence type="ECO:0000313" key="12">
    <source>
        <dbReference type="EMBL" id="KAH7024786.1"/>
    </source>
</evidence>
<evidence type="ECO:0000256" key="3">
    <source>
        <dbReference type="ARBA" id="ARBA00022692"/>
    </source>
</evidence>